<keyword evidence="3" id="KW-1185">Reference proteome</keyword>
<dbReference type="OrthoDB" id="5983572at2759"/>
<reference evidence="4 5" key="2">
    <citation type="submission" date="2019-11" db="UniProtKB">
        <authorList>
            <consortium name="WormBaseParasite"/>
        </authorList>
    </citation>
    <scope>IDENTIFICATION</scope>
</reference>
<feature type="compositionally biased region" description="Polar residues" evidence="1">
    <location>
        <begin position="72"/>
        <end position="100"/>
    </location>
</feature>
<feature type="compositionally biased region" description="Low complexity" evidence="1">
    <location>
        <begin position="141"/>
        <end position="154"/>
    </location>
</feature>
<proteinExistence type="predicted"/>
<sequence>MVPSATTHSLAPTTKSAANSMGQSQMSVYANCYENYPCGSGSTQDGLSASPTSLRIPYPMSPPISPAAFETPTKTVSGAPSSNRALDLNNKNDQDITVSDNIPKRSFRKPGQNFAPQTDKPSVRFVEPPVSSAPDGNCRVPNSTSTTLPTSNAAADVKTSGTAASLPFHKESHPFPTSPHTFLPPENRISAMPPANVTPLALPPPQSLGLLRTRSAPMTDLQSIPARSVWQQTHSRIDLLVNEALALIDLLGRGGSAQVLIMKIRNIEQGLLMELAQLERLMESISILDSSVVSLLQDERQKLVKERDGRLVETFQRLKEPHPEKALRDLVSSLEQVSQLTQSIIGIVQLNWFDFNEEGGSRRFPQIEDHFSALSVSDRDESVATSLDSTEPTDLLGLLHVYAAQFHSHSLLVRGTADEFLGCIQAKFNEPRYTRGYHLPTAGVLVANAKFLLRCSSQLVALAANLSAALQNPSQSTTTLPQAEIDKLRSDLEAAGNSICESLKGLIAQTKEVAGYLSSPGLDLPATATTLASKPVVSGPEIERLVGAIHDVVVSSDNLRHLLPNFLAMKSSPIG</sequence>
<dbReference type="STRING" id="53468.A0A0R3U8J9"/>
<organism evidence="5">
    <name type="scientific">Mesocestoides corti</name>
    <name type="common">Flatworm</name>
    <dbReference type="NCBI Taxonomy" id="53468"/>
    <lineage>
        <taxon>Eukaryota</taxon>
        <taxon>Metazoa</taxon>
        <taxon>Spiralia</taxon>
        <taxon>Lophotrochozoa</taxon>
        <taxon>Platyhelminthes</taxon>
        <taxon>Cestoda</taxon>
        <taxon>Eucestoda</taxon>
        <taxon>Cyclophyllidea</taxon>
        <taxon>Mesocestoididae</taxon>
        <taxon>Mesocestoides</taxon>
    </lineage>
</organism>
<dbReference type="Proteomes" id="UP000267029">
    <property type="component" value="Unassembled WGS sequence"/>
</dbReference>
<evidence type="ECO:0000313" key="4">
    <source>
        <dbReference type="WBParaSite" id="MCU_010457-RA"/>
    </source>
</evidence>
<evidence type="ECO:0000313" key="2">
    <source>
        <dbReference type="EMBL" id="VDD77205.1"/>
    </source>
</evidence>
<name>A0A0R3U8J9_MESCO</name>
<evidence type="ECO:0000313" key="5">
    <source>
        <dbReference type="WBParaSite" id="MCU_010457-RB"/>
    </source>
</evidence>
<feature type="region of interest" description="Disordered" evidence="1">
    <location>
        <begin position="64"/>
        <end position="154"/>
    </location>
</feature>
<dbReference type="AlphaFoldDB" id="A0A0R3U8J9"/>
<reference evidence="2 3" key="1">
    <citation type="submission" date="2018-10" db="EMBL/GenBank/DDBJ databases">
        <authorList>
            <consortium name="Pathogen Informatics"/>
        </authorList>
    </citation>
    <scope>NUCLEOTIDE SEQUENCE [LARGE SCALE GENOMIC DNA]</scope>
</reference>
<dbReference type="WBParaSite" id="MCU_010457-RB">
    <property type="protein sequence ID" value="MCU_010457-RB"/>
    <property type="gene ID" value="MCU_010457"/>
</dbReference>
<evidence type="ECO:0000313" key="3">
    <source>
        <dbReference type="Proteomes" id="UP000267029"/>
    </source>
</evidence>
<gene>
    <name evidence="2" type="ORF">MCOS_LOCUS3208</name>
</gene>
<accession>A0A0R3U8J9</accession>
<feature type="region of interest" description="Disordered" evidence="1">
    <location>
        <begin position="1"/>
        <end position="21"/>
    </location>
</feature>
<dbReference type="EMBL" id="UXSR01000670">
    <property type="protein sequence ID" value="VDD77205.1"/>
    <property type="molecule type" value="Genomic_DNA"/>
</dbReference>
<protein>
    <submittedName>
        <fullName evidence="4 5">Vacuolar protein sorting-associated protein 54</fullName>
    </submittedName>
</protein>
<evidence type="ECO:0000256" key="1">
    <source>
        <dbReference type="SAM" id="MobiDB-lite"/>
    </source>
</evidence>
<dbReference type="WBParaSite" id="MCU_010457-RA">
    <property type="protein sequence ID" value="MCU_010457-RA"/>
    <property type="gene ID" value="MCU_010457"/>
</dbReference>